<keyword evidence="4" id="KW-1003">Cell membrane</keyword>
<dbReference type="CDD" id="cd06550">
    <property type="entry name" value="TM_ABC_iron-siderophores_like"/>
    <property type="match status" value="2"/>
</dbReference>
<dbReference type="Pfam" id="PF01032">
    <property type="entry name" value="FecCD"/>
    <property type="match status" value="2"/>
</dbReference>
<feature type="transmembrane region" description="Helical" evidence="9">
    <location>
        <begin position="127"/>
        <end position="149"/>
    </location>
</feature>
<feature type="transmembrane region" description="Helical" evidence="9">
    <location>
        <begin position="155"/>
        <end position="173"/>
    </location>
</feature>
<gene>
    <name evidence="10" type="primary">cdtC</name>
    <name evidence="10" type="ORF">GCM10023226_15610</name>
</gene>
<feature type="region of interest" description="Disordered" evidence="8">
    <location>
        <begin position="1"/>
        <end position="25"/>
    </location>
</feature>
<feature type="transmembrane region" description="Helical" evidence="9">
    <location>
        <begin position="34"/>
        <end position="54"/>
    </location>
</feature>
<evidence type="ECO:0000256" key="2">
    <source>
        <dbReference type="ARBA" id="ARBA00007935"/>
    </source>
</evidence>
<dbReference type="SUPFAM" id="SSF81345">
    <property type="entry name" value="ABC transporter involved in vitamin B12 uptake, BtuC"/>
    <property type="match status" value="2"/>
</dbReference>
<keyword evidence="5 9" id="KW-0812">Transmembrane</keyword>
<dbReference type="InterPro" id="IPR000522">
    <property type="entry name" value="ABC_transptr_permease_BtuC"/>
</dbReference>
<feature type="transmembrane region" description="Helical" evidence="9">
    <location>
        <begin position="507"/>
        <end position="526"/>
    </location>
</feature>
<dbReference type="Gene3D" id="1.10.3470.10">
    <property type="entry name" value="ABC transporter involved in vitamin B12 uptake, BtuC"/>
    <property type="match status" value="2"/>
</dbReference>
<sequence length="719" mass="71436">MTQTPLARSVPSPPGGAEPGGAVSAARPRSGLGGALLVLLGLAGSLVLVAGWHLTQGTSGVGFGDLVDLALGREASHGSTASTLDILTGSRIPRLAAGIAVGFALGVAGALLQSLARNALASPDTLAVTGGAYFAVVAVAALGLAVPLWASGLTAFVGGLAAAALVLALAGGAGTSTTRLILAGSAVALALQAGTSTLLILFEEETTSLFAWGSGSLSQLGLQAFTQAAPIVVVATAAGLLLARRLDLLAMGDDAASVLGVPVRSTRAIATVLAVVLTAAAVTLAGPIGFVGLFAPVIARLLGRYVPAVHRHAVLLPTAGLLGAVVVVLADALVRAAVGADEAISIPTGITTTLAGAVVMVLLARSSRDAGPSRRPPGAAVTARSRTRFVVVLVLASLLTVTATVVGLLAGLRWLLLGDVTAWLGGEGLPLVQFALDERAPRVAAAVLAGGALALSGAIVQATCRNPLAEPGLLGITGGAGLGAVIVVTGLASGFSSGASAAVGNSTMLIAATAGALIAFGLVYGLAWRGGLDADRLVLIGIGIWYGTTALSTFLLVRSNPFDTPRIYTWLSGSTYGRSWEQVVPVAIALAVALPLALVVRRELDLLALDDDTPRVVGVPLERVRLMVLLLAAVLTAMAVAAVGVVGFVGLVAPHIARALVGGRSARVVPVAVLVGALLLVVADTLGRTVIAPAQVPAGLVVALIGAPYFVFLLARSRA</sequence>
<evidence type="ECO:0000256" key="9">
    <source>
        <dbReference type="SAM" id="Phobius"/>
    </source>
</evidence>
<feature type="transmembrane region" description="Helical" evidence="9">
    <location>
        <begin position="472"/>
        <end position="495"/>
    </location>
</feature>
<feature type="transmembrane region" description="Helical" evidence="9">
    <location>
        <begin position="665"/>
        <end position="683"/>
    </location>
</feature>
<dbReference type="Proteomes" id="UP001500621">
    <property type="component" value="Unassembled WGS sequence"/>
</dbReference>
<evidence type="ECO:0000313" key="11">
    <source>
        <dbReference type="Proteomes" id="UP001500621"/>
    </source>
</evidence>
<evidence type="ECO:0000256" key="5">
    <source>
        <dbReference type="ARBA" id="ARBA00022692"/>
    </source>
</evidence>
<comment type="subcellular location">
    <subcellularLocation>
        <location evidence="1">Cell membrane</location>
        <topology evidence="1">Multi-pass membrane protein</topology>
    </subcellularLocation>
</comment>
<keyword evidence="6 9" id="KW-1133">Transmembrane helix</keyword>
<evidence type="ECO:0000256" key="6">
    <source>
        <dbReference type="ARBA" id="ARBA00022989"/>
    </source>
</evidence>
<dbReference type="InterPro" id="IPR037294">
    <property type="entry name" value="ABC_BtuC-like"/>
</dbReference>
<comment type="caution">
    <text evidence="10">The sequence shown here is derived from an EMBL/GenBank/DDBJ whole genome shotgun (WGS) entry which is preliminary data.</text>
</comment>
<feature type="transmembrane region" description="Helical" evidence="9">
    <location>
        <begin position="626"/>
        <end position="653"/>
    </location>
</feature>
<feature type="transmembrane region" description="Helical" evidence="9">
    <location>
        <begin position="695"/>
        <end position="715"/>
    </location>
</feature>
<feature type="transmembrane region" description="Helical" evidence="9">
    <location>
        <begin position="314"/>
        <end position="338"/>
    </location>
</feature>
<name>A0ABP8W3A5_9ACTN</name>
<dbReference type="NCBIfam" id="NF007867">
    <property type="entry name" value="PRK10577.1-3"/>
    <property type="match status" value="1"/>
</dbReference>
<evidence type="ECO:0000256" key="8">
    <source>
        <dbReference type="SAM" id="MobiDB-lite"/>
    </source>
</evidence>
<evidence type="ECO:0000256" key="4">
    <source>
        <dbReference type="ARBA" id="ARBA00022475"/>
    </source>
</evidence>
<evidence type="ECO:0000256" key="1">
    <source>
        <dbReference type="ARBA" id="ARBA00004651"/>
    </source>
</evidence>
<proteinExistence type="inferred from homology"/>
<feature type="transmembrane region" description="Helical" evidence="9">
    <location>
        <begin position="180"/>
        <end position="202"/>
    </location>
</feature>
<feature type="transmembrane region" description="Helical" evidence="9">
    <location>
        <begin position="538"/>
        <end position="557"/>
    </location>
</feature>
<organism evidence="10 11">
    <name type="scientific">Nocardioides nanhaiensis</name>
    <dbReference type="NCBI Taxonomy" id="1476871"/>
    <lineage>
        <taxon>Bacteria</taxon>
        <taxon>Bacillati</taxon>
        <taxon>Actinomycetota</taxon>
        <taxon>Actinomycetes</taxon>
        <taxon>Propionibacteriales</taxon>
        <taxon>Nocardioidaceae</taxon>
        <taxon>Nocardioides</taxon>
    </lineage>
</organism>
<protein>
    <submittedName>
        <fullName evidence="10">Siderophore ABC transporter permease CdtC</fullName>
    </submittedName>
</protein>
<dbReference type="EMBL" id="BAABIM010000001">
    <property type="protein sequence ID" value="GAA4679148.1"/>
    <property type="molecule type" value="Genomic_DNA"/>
</dbReference>
<feature type="transmembrane region" description="Helical" evidence="9">
    <location>
        <begin position="389"/>
        <end position="410"/>
    </location>
</feature>
<keyword evidence="3" id="KW-0813">Transport</keyword>
<accession>A0ABP8W3A5</accession>
<dbReference type="PANTHER" id="PTHR30472:SF37">
    <property type="entry name" value="FE(3+) DICITRATE TRANSPORT SYSTEM PERMEASE PROTEIN FECD-RELATED"/>
    <property type="match status" value="1"/>
</dbReference>
<reference evidence="11" key="1">
    <citation type="journal article" date="2019" name="Int. J. Syst. Evol. Microbiol.">
        <title>The Global Catalogue of Microorganisms (GCM) 10K type strain sequencing project: providing services to taxonomists for standard genome sequencing and annotation.</title>
        <authorList>
            <consortium name="The Broad Institute Genomics Platform"/>
            <consortium name="The Broad Institute Genome Sequencing Center for Infectious Disease"/>
            <person name="Wu L."/>
            <person name="Ma J."/>
        </authorList>
    </citation>
    <scope>NUCLEOTIDE SEQUENCE [LARGE SCALE GENOMIC DNA]</scope>
    <source>
        <strain evidence="11">JCM 18127</strain>
    </source>
</reference>
<feature type="transmembrane region" description="Helical" evidence="9">
    <location>
        <begin position="95"/>
        <end position="115"/>
    </location>
</feature>
<dbReference type="PANTHER" id="PTHR30472">
    <property type="entry name" value="FERRIC ENTEROBACTIN TRANSPORT SYSTEM PERMEASE PROTEIN"/>
    <property type="match status" value="1"/>
</dbReference>
<evidence type="ECO:0000256" key="3">
    <source>
        <dbReference type="ARBA" id="ARBA00022448"/>
    </source>
</evidence>
<evidence type="ECO:0000256" key="7">
    <source>
        <dbReference type="ARBA" id="ARBA00023136"/>
    </source>
</evidence>
<keyword evidence="11" id="KW-1185">Reference proteome</keyword>
<comment type="similarity">
    <text evidence="2">Belongs to the binding-protein-dependent transport system permease family. FecCD subfamily.</text>
</comment>
<keyword evidence="7 9" id="KW-0472">Membrane</keyword>
<feature type="transmembrane region" description="Helical" evidence="9">
    <location>
        <begin position="443"/>
        <end position="460"/>
    </location>
</feature>
<evidence type="ECO:0000313" key="10">
    <source>
        <dbReference type="EMBL" id="GAA4679148.1"/>
    </source>
</evidence>
<feature type="transmembrane region" description="Helical" evidence="9">
    <location>
        <begin position="344"/>
        <end position="364"/>
    </location>
</feature>